<dbReference type="PANTHER" id="PTHR48063:SF93">
    <property type="entry name" value="LEUCINE-RICH REPEAT-CONTAINING N-TERMINAL PLANT-TYPE DOMAIN-CONTAINING PROTEIN"/>
    <property type="match status" value="1"/>
</dbReference>
<evidence type="ECO:0000256" key="5">
    <source>
        <dbReference type="ARBA" id="ARBA00022737"/>
    </source>
</evidence>
<evidence type="ECO:0000256" key="2">
    <source>
        <dbReference type="ARBA" id="ARBA00022614"/>
    </source>
</evidence>
<keyword evidence="6" id="KW-1133">Transmembrane helix</keyword>
<dbReference type="Pfam" id="PF08263">
    <property type="entry name" value="LRRNT_2"/>
    <property type="match status" value="1"/>
</dbReference>
<protein>
    <recommendedName>
        <fullName evidence="10">Leucine-rich repeat-containing N-terminal plant-type domain-containing protein</fullName>
    </recommendedName>
</protein>
<evidence type="ECO:0000256" key="4">
    <source>
        <dbReference type="ARBA" id="ARBA00022729"/>
    </source>
</evidence>
<evidence type="ECO:0000256" key="8">
    <source>
        <dbReference type="ARBA" id="ARBA00023180"/>
    </source>
</evidence>
<sequence>MTKIKDVRSALLFVLLLTQASTLATSVEDTRANLSCLPGERAALLSLKAGFDDPKHRLSSWEGHDCCSWRGITCGNETGYVIKLDLRNTYSNNLVFVRHSRPDYRYALGGEIRSSMLLLQSLNYLDLSGNSFNKIPEFIGSLKELRYLNLLILISLVEYHLSSAIYPIYSI</sequence>
<dbReference type="Proteomes" id="UP001151287">
    <property type="component" value="Unassembled WGS sequence"/>
</dbReference>
<reference evidence="11" key="1">
    <citation type="journal article" date="2022" name="Cell">
        <title>Repeat-based holocentromeres influence genome architecture and karyotype evolution.</title>
        <authorList>
            <person name="Hofstatter P.G."/>
            <person name="Thangavel G."/>
            <person name="Lux T."/>
            <person name="Neumann P."/>
            <person name="Vondrak T."/>
            <person name="Novak P."/>
            <person name="Zhang M."/>
            <person name="Costa L."/>
            <person name="Castellani M."/>
            <person name="Scott A."/>
            <person name="Toegelov H."/>
            <person name="Fuchs J."/>
            <person name="Mata-Sucre Y."/>
            <person name="Dias Y."/>
            <person name="Vanzela A.L.L."/>
            <person name="Huettel B."/>
            <person name="Almeida C.C.S."/>
            <person name="Simkova H."/>
            <person name="Souza G."/>
            <person name="Pedrosa-Harand A."/>
            <person name="Macas J."/>
            <person name="Mayer K.F.X."/>
            <person name="Houben A."/>
            <person name="Marques A."/>
        </authorList>
    </citation>
    <scope>NUCLEOTIDE SEQUENCE</scope>
    <source>
        <strain evidence="11">RhyBre1mFocal</strain>
    </source>
</reference>
<keyword evidence="3" id="KW-0812">Transmembrane</keyword>
<proteinExistence type="predicted"/>
<evidence type="ECO:0000259" key="10">
    <source>
        <dbReference type="Pfam" id="PF08263"/>
    </source>
</evidence>
<keyword evidence="2" id="KW-0433">Leucine-rich repeat</keyword>
<accession>A0A9Q0C640</accession>
<dbReference type="InterPro" id="IPR046956">
    <property type="entry name" value="RLP23-like"/>
</dbReference>
<dbReference type="InterPro" id="IPR001611">
    <property type="entry name" value="Leu-rich_rpt"/>
</dbReference>
<dbReference type="EMBL" id="JAMQYH010000005">
    <property type="protein sequence ID" value="KAJ1687969.1"/>
    <property type="molecule type" value="Genomic_DNA"/>
</dbReference>
<evidence type="ECO:0000256" key="6">
    <source>
        <dbReference type="ARBA" id="ARBA00022989"/>
    </source>
</evidence>
<comment type="subcellular location">
    <subcellularLocation>
        <location evidence="1">Membrane</location>
        <topology evidence="1">Single-pass type I membrane protein</topology>
    </subcellularLocation>
</comment>
<dbReference type="PANTHER" id="PTHR48063">
    <property type="entry name" value="LRR RECEPTOR-LIKE KINASE"/>
    <property type="match status" value="1"/>
</dbReference>
<keyword evidence="5" id="KW-0677">Repeat</keyword>
<feature type="signal peptide" evidence="9">
    <location>
        <begin position="1"/>
        <end position="24"/>
    </location>
</feature>
<dbReference type="GO" id="GO:0016020">
    <property type="term" value="C:membrane"/>
    <property type="evidence" value="ECO:0007669"/>
    <property type="project" value="UniProtKB-SubCell"/>
</dbReference>
<dbReference type="AlphaFoldDB" id="A0A9Q0C640"/>
<evidence type="ECO:0000256" key="3">
    <source>
        <dbReference type="ARBA" id="ARBA00022692"/>
    </source>
</evidence>
<evidence type="ECO:0000256" key="1">
    <source>
        <dbReference type="ARBA" id="ARBA00004479"/>
    </source>
</evidence>
<feature type="domain" description="Leucine-rich repeat-containing N-terminal plant-type" evidence="10">
    <location>
        <begin position="38"/>
        <end position="74"/>
    </location>
</feature>
<organism evidence="11 12">
    <name type="scientific">Rhynchospora breviuscula</name>
    <dbReference type="NCBI Taxonomy" id="2022672"/>
    <lineage>
        <taxon>Eukaryota</taxon>
        <taxon>Viridiplantae</taxon>
        <taxon>Streptophyta</taxon>
        <taxon>Embryophyta</taxon>
        <taxon>Tracheophyta</taxon>
        <taxon>Spermatophyta</taxon>
        <taxon>Magnoliopsida</taxon>
        <taxon>Liliopsida</taxon>
        <taxon>Poales</taxon>
        <taxon>Cyperaceae</taxon>
        <taxon>Cyperoideae</taxon>
        <taxon>Rhynchosporeae</taxon>
        <taxon>Rhynchospora</taxon>
    </lineage>
</organism>
<evidence type="ECO:0000256" key="7">
    <source>
        <dbReference type="ARBA" id="ARBA00023136"/>
    </source>
</evidence>
<dbReference type="Gene3D" id="3.80.10.10">
    <property type="entry name" value="Ribonuclease Inhibitor"/>
    <property type="match status" value="1"/>
</dbReference>
<dbReference type="InterPro" id="IPR013210">
    <property type="entry name" value="LRR_N_plant-typ"/>
</dbReference>
<dbReference type="OrthoDB" id="695689at2759"/>
<comment type="caution">
    <text evidence="11">The sequence shown here is derived from an EMBL/GenBank/DDBJ whole genome shotgun (WGS) entry which is preliminary data.</text>
</comment>
<keyword evidence="12" id="KW-1185">Reference proteome</keyword>
<dbReference type="PROSITE" id="PS51450">
    <property type="entry name" value="LRR"/>
    <property type="match status" value="1"/>
</dbReference>
<keyword evidence="8" id="KW-0325">Glycoprotein</keyword>
<evidence type="ECO:0000313" key="12">
    <source>
        <dbReference type="Proteomes" id="UP001151287"/>
    </source>
</evidence>
<gene>
    <name evidence="11" type="ORF">LUZ63_019359</name>
</gene>
<dbReference type="InterPro" id="IPR032675">
    <property type="entry name" value="LRR_dom_sf"/>
</dbReference>
<evidence type="ECO:0000256" key="9">
    <source>
        <dbReference type="SAM" id="SignalP"/>
    </source>
</evidence>
<keyword evidence="4 9" id="KW-0732">Signal</keyword>
<feature type="chain" id="PRO_5040221635" description="Leucine-rich repeat-containing N-terminal plant-type domain-containing protein" evidence="9">
    <location>
        <begin position="25"/>
        <end position="171"/>
    </location>
</feature>
<dbReference type="SUPFAM" id="SSF52058">
    <property type="entry name" value="L domain-like"/>
    <property type="match status" value="1"/>
</dbReference>
<evidence type="ECO:0000313" key="11">
    <source>
        <dbReference type="EMBL" id="KAJ1687969.1"/>
    </source>
</evidence>
<keyword evidence="7" id="KW-0472">Membrane</keyword>
<name>A0A9Q0C640_9POAL</name>